<dbReference type="EMBL" id="GDJX01013547">
    <property type="protein sequence ID" value="JAT54389.1"/>
    <property type="molecule type" value="Transcribed_RNA"/>
</dbReference>
<dbReference type="SUPFAM" id="SSF56112">
    <property type="entry name" value="Protein kinase-like (PK-like)"/>
    <property type="match status" value="1"/>
</dbReference>
<dbReference type="GO" id="GO:0004672">
    <property type="term" value="F:protein kinase activity"/>
    <property type="evidence" value="ECO:0007669"/>
    <property type="project" value="InterPro"/>
</dbReference>
<dbReference type="AlphaFoldDB" id="A0A1D1YIC7"/>
<feature type="domain" description="Protein kinase" evidence="4">
    <location>
        <begin position="90"/>
        <end position="393"/>
    </location>
</feature>
<evidence type="ECO:0000256" key="3">
    <source>
        <dbReference type="ARBA" id="ARBA00022946"/>
    </source>
</evidence>
<proteinExistence type="predicted"/>
<keyword evidence="3" id="KW-0809">Transit peptide</keyword>
<sequence length="658" mass="74176">MAVGGIAFNAASDCRGFVGCVGNRPSQPIKPPRGGFPRRRPCPPSRIRCFFGRKTAGHQEGSIRGPGLEEELDLGPVMKFSMLDFAPCNHVSVGLAGRGDEVIFEAVVRDPKSSLHGSRVVLRQFTTSQAQRRGRRALEVLKKLARRQLMYHSYAMQVYGYVSSSSSDNHFTLVHGYHGSYSLRHWLQLSDWLPTLEATLVLDEEWVRRVGDDTIGGPAVTRQLRITRILMRDLLIGVNYLHSHGLAHTQLRLENVHICPVDKHVKVGILGNAVDFYDSSLNSTMDANADRRKLMIAFDMRCVGFMMAKMVLQELMDPSVFIKFKSFLTKGNDPSCLREYLFPILYRNSPSGNAGIQMLDRNWGAGWNLLSLLLATKPSERISCLDALRHPFLCGPRWRIEPSTNLIRWGLGSTAVKITEEYIYGQHQRSRLAYFIELMEMLNPHSKPEDWLEFLPGRWRLLYSTGRHIGPTLRQTPSRALIADAYLTFTCISDDTLSLDSDISFKVMPTSEWPHDKTGTCGKLHVRSSSFHLSSGRRDYLREGTSDVKTPGSQESVARKQLGRKWKKIGSNKEIPFSLPAAKFVAEDIEMEMFFDSPLTNVDEAQNVLREVRTQIPPEMFDLSKIVCGTYLDSRLMVLRGVNGSALLCTRSSFQDSV</sequence>
<dbReference type="PANTHER" id="PTHR46699">
    <property type="entry name" value="SERINE/THREONINE-PROTEIN KINASE STN8, CHLOROPLASTIC-RELATED"/>
    <property type="match status" value="1"/>
</dbReference>
<dbReference type="Pfam" id="PF04755">
    <property type="entry name" value="PAP_fibrillin"/>
    <property type="match status" value="1"/>
</dbReference>
<reference evidence="5" key="1">
    <citation type="submission" date="2015-07" db="EMBL/GenBank/DDBJ databases">
        <title>Transcriptome Assembly of Anthurium amnicola.</title>
        <authorList>
            <person name="Suzuki J."/>
        </authorList>
    </citation>
    <scope>NUCLEOTIDE SEQUENCE</scope>
</reference>
<dbReference type="SMART" id="SM00220">
    <property type="entry name" value="S_TKc"/>
    <property type="match status" value="1"/>
</dbReference>
<evidence type="ECO:0000256" key="1">
    <source>
        <dbReference type="ARBA" id="ARBA00004474"/>
    </source>
</evidence>
<dbReference type="GO" id="GO:0005524">
    <property type="term" value="F:ATP binding"/>
    <property type="evidence" value="ECO:0007669"/>
    <property type="project" value="InterPro"/>
</dbReference>
<evidence type="ECO:0000259" key="4">
    <source>
        <dbReference type="PROSITE" id="PS50011"/>
    </source>
</evidence>
<dbReference type="PROSITE" id="PS50011">
    <property type="entry name" value="PROTEIN_KINASE_DOM"/>
    <property type="match status" value="1"/>
</dbReference>
<dbReference type="GO" id="GO:0009536">
    <property type="term" value="C:plastid"/>
    <property type="evidence" value="ECO:0007669"/>
    <property type="project" value="UniProtKB-SubCell"/>
</dbReference>
<dbReference type="InterPro" id="IPR000719">
    <property type="entry name" value="Prot_kinase_dom"/>
</dbReference>
<dbReference type="PANTHER" id="PTHR46699:SF6">
    <property type="entry name" value="PLASTID-LIPID-ASSOCIATED PROTEIN 14, CHLOROPLASTIC-RELATED"/>
    <property type="match status" value="1"/>
</dbReference>
<accession>A0A1D1YIC7</accession>
<name>A0A1D1YIC7_9ARAE</name>
<dbReference type="InterPro" id="IPR006843">
    <property type="entry name" value="PAP/fibrillin_dom"/>
</dbReference>
<protein>
    <submittedName>
        <fullName evidence="5">Serine/threonine-protein kinase STN7, chloroplastic</fullName>
    </submittedName>
</protein>
<keyword evidence="5" id="KW-0808">Transferase</keyword>
<evidence type="ECO:0000313" key="5">
    <source>
        <dbReference type="EMBL" id="JAT54389.1"/>
    </source>
</evidence>
<organism evidence="5">
    <name type="scientific">Anthurium amnicola</name>
    <dbReference type="NCBI Taxonomy" id="1678845"/>
    <lineage>
        <taxon>Eukaryota</taxon>
        <taxon>Viridiplantae</taxon>
        <taxon>Streptophyta</taxon>
        <taxon>Embryophyta</taxon>
        <taxon>Tracheophyta</taxon>
        <taxon>Spermatophyta</taxon>
        <taxon>Magnoliopsida</taxon>
        <taxon>Liliopsida</taxon>
        <taxon>Araceae</taxon>
        <taxon>Pothoideae</taxon>
        <taxon>Potheae</taxon>
        <taxon>Anthurium</taxon>
    </lineage>
</organism>
<keyword evidence="5" id="KW-0418">Kinase</keyword>
<comment type="subcellular location">
    <subcellularLocation>
        <location evidence="1">Plastid</location>
    </subcellularLocation>
</comment>
<dbReference type="InterPro" id="IPR011009">
    <property type="entry name" value="Kinase-like_dom_sf"/>
</dbReference>
<evidence type="ECO:0000256" key="2">
    <source>
        <dbReference type="ARBA" id="ARBA00022640"/>
    </source>
</evidence>
<dbReference type="Gene3D" id="1.10.510.10">
    <property type="entry name" value="Transferase(Phosphotransferase) domain 1"/>
    <property type="match status" value="1"/>
</dbReference>
<keyword evidence="2" id="KW-0934">Plastid</keyword>
<gene>
    <name evidence="5" type="primary">STN7_3</name>
    <name evidence="5" type="ORF">g.64294</name>
</gene>